<gene>
    <name evidence="2" type="ORF">FHS44_002066</name>
</gene>
<dbReference type="InterPro" id="IPR002734">
    <property type="entry name" value="RibDG_C"/>
</dbReference>
<evidence type="ECO:0000313" key="3">
    <source>
        <dbReference type="Proteomes" id="UP000552644"/>
    </source>
</evidence>
<dbReference type="InterPro" id="IPR024072">
    <property type="entry name" value="DHFR-like_dom_sf"/>
</dbReference>
<dbReference type="Gene3D" id="3.40.430.10">
    <property type="entry name" value="Dihydrofolate Reductase, subunit A"/>
    <property type="match status" value="1"/>
</dbReference>
<feature type="domain" description="Bacterial bifunctional deaminase-reductase C-terminal" evidence="1">
    <location>
        <begin position="6"/>
        <end position="42"/>
    </location>
</feature>
<dbReference type="Pfam" id="PF01872">
    <property type="entry name" value="RibD_C"/>
    <property type="match status" value="1"/>
</dbReference>
<accession>A0A7W7QKX1</accession>
<protein>
    <submittedName>
        <fullName evidence="2">Dihydrofolate reductase</fullName>
    </submittedName>
</protein>
<proteinExistence type="predicted"/>
<comment type="caution">
    <text evidence="2">The sequence shown here is derived from an EMBL/GenBank/DDBJ whole genome shotgun (WGS) entry which is preliminary data.</text>
</comment>
<sequence>MDAGDVGGQVLAAGLIDEVRMDVVPVVFGSGKRYFGSVHAQHLLEDPDVAIQGDRVLHLRCRVRR</sequence>
<dbReference type="GO" id="GO:0008703">
    <property type="term" value="F:5-amino-6-(5-phosphoribosylamino)uracil reductase activity"/>
    <property type="evidence" value="ECO:0007669"/>
    <property type="project" value="InterPro"/>
</dbReference>
<dbReference type="Proteomes" id="UP000552644">
    <property type="component" value="Unassembled WGS sequence"/>
</dbReference>
<keyword evidence="3" id="KW-1185">Reference proteome</keyword>
<dbReference type="SUPFAM" id="SSF53597">
    <property type="entry name" value="Dihydrofolate reductase-like"/>
    <property type="match status" value="1"/>
</dbReference>
<reference evidence="2 3" key="1">
    <citation type="submission" date="2020-08" db="EMBL/GenBank/DDBJ databases">
        <title>Genomic Encyclopedia of Type Strains, Phase III (KMG-III): the genomes of soil and plant-associated and newly described type strains.</title>
        <authorList>
            <person name="Whitman W."/>
        </authorList>
    </citation>
    <scope>NUCLEOTIDE SEQUENCE [LARGE SCALE GENOMIC DNA]</scope>
    <source>
        <strain evidence="2 3">CECT 8840</strain>
    </source>
</reference>
<dbReference type="AlphaFoldDB" id="A0A7W7QKX1"/>
<dbReference type="EMBL" id="JACHJP010000002">
    <property type="protein sequence ID" value="MBB4914981.1"/>
    <property type="molecule type" value="Genomic_DNA"/>
</dbReference>
<organism evidence="2 3">
    <name type="scientific">Streptosporangium saharense</name>
    <dbReference type="NCBI Taxonomy" id="1706840"/>
    <lineage>
        <taxon>Bacteria</taxon>
        <taxon>Bacillati</taxon>
        <taxon>Actinomycetota</taxon>
        <taxon>Actinomycetes</taxon>
        <taxon>Streptosporangiales</taxon>
        <taxon>Streptosporangiaceae</taxon>
        <taxon>Streptosporangium</taxon>
    </lineage>
</organism>
<dbReference type="GO" id="GO:0009231">
    <property type="term" value="P:riboflavin biosynthetic process"/>
    <property type="evidence" value="ECO:0007669"/>
    <property type="project" value="InterPro"/>
</dbReference>
<evidence type="ECO:0000259" key="1">
    <source>
        <dbReference type="Pfam" id="PF01872"/>
    </source>
</evidence>
<dbReference type="RefSeq" id="WP_221460636.1">
    <property type="nucleotide sequence ID" value="NZ_JACHJP010000002.1"/>
</dbReference>
<evidence type="ECO:0000313" key="2">
    <source>
        <dbReference type="EMBL" id="MBB4914981.1"/>
    </source>
</evidence>
<name>A0A7W7QKX1_9ACTN</name>